<evidence type="ECO:0000313" key="17">
    <source>
        <dbReference type="EMBL" id="MFD1342375.1"/>
    </source>
</evidence>
<dbReference type="SUPFAM" id="SSF51645">
    <property type="entry name" value="Malate synthase G"/>
    <property type="match status" value="1"/>
</dbReference>
<dbReference type="Pfam" id="PF20658">
    <property type="entry name" value="MSG_insertion"/>
    <property type="match status" value="1"/>
</dbReference>
<dbReference type="EMBL" id="JBHTMU010000011">
    <property type="protein sequence ID" value="MFD1342375.1"/>
    <property type="molecule type" value="Genomic_DNA"/>
</dbReference>
<keyword evidence="2 10" id="KW-0329">Glyoxylate bypass</keyword>
<evidence type="ECO:0000259" key="14">
    <source>
        <dbReference type="Pfam" id="PF20656"/>
    </source>
</evidence>
<comment type="pathway">
    <text evidence="10 12">Carbohydrate metabolism; glyoxylate cycle; (S)-malate from isocitrate: step 2/2.</text>
</comment>
<dbReference type="Gene3D" id="1.20.1220.12">
    <property type="entry name" value="Malate synthase, domain III"/>
    <property type="match status" value="1"/>
</dbReference>
<name>A0ABW3ZH70_9RHOB</name>
<dbReference type="HAMAP" id="MF_00641">
    <property type="entry name" value="Malate_synth_G"/>
    <property type="match status" value="1"/>
</dbReference>
<keyword evidence="17" id="KW-0012">Acyltransferase</keyword>
<dbReference type="PANTHER" id="PTHR42739">
    <property type="entry name" value="MALATE SYNTHASE G"/>
    <property type="match status" value="1"/>
</dbReference>
<comment type="caution">
    <text evidence="10">Lacks conserved residue(s) required for the propagation of feature annotation.</text>
</comment>
<dbReference type="InterPro" id="IPR001465">
    <property type="entry name" value="Malate_synthase_TIM"/>
</dbReference>
<evidence type="ECO:0000256" key="4">
    <source>
        <dbReference type="ARBA" id="ARBA00022532"/>
    </source>
</evidence>
<evidence type="ECO:0000313" key="18">
    <source>
        <dbReference type="Proteomes" id="UP001597135"/>
    </source>
</evidence>
<comment type="caution">
    <text evidence="17">The sequence shown here is derived from an EMBL/GenBank/DDBJ whole genome shotgun (WGS) entry which is preliminary data.</text>
</comment>
<dbReference type="Pfam" id="PF01274">
    <property type="entry name" value="MS_TIM-barrel"/>
    <property type="match status" value="1"/>
</dbReference>
<feature type="binding site" evidence="10">
    <location>
        <begin position="450"/>
        <end position="453"/>
    </location>
    <ligand>
        <name>glyoxylate</name>
        <dbReference type="ChEBI" id="CHEBI:36655"/>
    </ligand>
</feature>
<evidence type="ECO:0000259" key="15">
    <source>
        <dbReference type="Pfam" id="PF20658"/>
    </source>
</evidence>
<keyword evidence="6 10" id="KW-0479">Metal-binding</keyword>
<feature type="binding site" evidence="10">
    <location>
        <begin position="125"/>
        <end position="126"/>
    </location>
    <ligand>
        <name>acetyl-CoA</name>
        <dbReference type="ChEBI" id="CHEBI:57288"/>
    </ligand>
</feature>
<comment type="catalytic activity">
    <reaction evidence="9 10 12">
        <text>glyoxylate + acetyl-CoA + H2O = (S)-malate + CoA + H(+)</text>
        <dbReference type="Rhea" id="RHEA:18181"/>
        <dbReference type="ChEBI" id="CHEBI:15377"/>
        <dbReference type="ChEBI" id="CHEBI:15378"/>
        <dbReference type="ChEBI" id="CHEBI:15589"/>
        <dbReference type="ChEBI" id="CHEBI:36655"/>
        <dbReference type="ChEBI" id="CHEBI:57287"/>
        <dbReference type="ChEBI" id="CHEBI:57288"/>
        <dbReference type="EC" id="2.3.3.9"/>
    </reaction>
</comment>
<dbReference type="NCBIfam" id="TIGR01345">
    <property type="entry name" value="malate_syn_G"/>
    <property type="match status" value="1"/>
</dbReference>
<dbReference type="InterPro" id="IPR011076">
    <property type="entry name" value="Malate_synth_sf"/>
</dbReference>
<dbReference type="InterPro" id="IPR046363">
    <property type="entry name" value="MS_N_TIM-barrel_dom"/>
</dbReference>
<evidence type="ECO:0000256" key="9">
    <source>
        <dbReference type="ARBA" id="ARBA00047918"/>
    </source>
</evidence>
<keyword evidence="3 10" id="KW-0963">Cytoplasm</keyword>
<dbReference type="InterPro" id="IPR048357">
    <property type="entry name" value="MSG_insertion"/>
</dbReference>
<feature type="binding site" evidence="10">
    <location>
        <position position="453"/>
    </location>
    <ligand>
        <name>Mg(2+)</name>
        <dbReference type="ChEBI" id="CHEBI:18420"/>
    </ligand>
</feature>
<comment type="subcellular location">
    <subcellularLocation>
        <location evidence="10 12">Cytoplasm</location>
    </subcellularLocation>
</comment>
<feature type="domain" description="Malate synthase C-terminal" evidence="16">
    <location>
        <begin position="585"/>
        <end position="675"/>
    </location>
</feature>
<dbReference type="RefSeq" id="WP_386802438.1">
    <property type="nucleotide sequence ID" value="NZ_JBHTMU010000011.1"/>
</dbReference>
<dbReference type="InterPro" id="IPR048356">
    <property type="entry name" value="MS_N"/>
</dbReference>
<evidence type="ECO:0000256" key="1">
    <source>
        <dbReference type="ARBA" id="ARBA00001946"/>
    </source>
</evidence>
<feature type="active site" description="Proton acceptor" evidence="10">
    <location>
        <position position="333"/>
    </location>
</feature>
<dbReference type="InterPro" id="IPR006253">
    <property type="entry name" value="Malate_synthG"/>
</dbReference>
<proteinExistence type="inferred from homology"/>
<evidence type="ECO:0000256" key="5">
    <source>
        <dbReference type="ARBA" id="ARBA00022679"/>
    </source>
</evidence>
<keyword evidence="18" id="KW-1185">Reference proteome</keyword>
<dbReference type="GO" id="GO:0004474">
    <property type="term" value="F:malate synthase activity"/>
    <property type="evidence" value="ECO:0007669"/>
    <property type="project" value="UniProtKB-EC"/>
</dbReference>
<feature type="binding site" evidence="10">
    <location>
        <position position="268"/>
    </location>
    <ligand>
        <name>acetyl-CoA</name>
        <dbReference type="ChEBI" id="CHEBI:57288"/>
    </ligand>
</feature>
<evidence type="ECO:0000256" key="10">
    <source>
        <dbReference type="HAMAP-Rule" id="MF_00641"/>
    </source>
</evidence>
<comment type="subunit">
    <text evidence="10">Monomer.</text>
</comment>
<dbReference type="InterPro" id="IPR044856">
    <property type="entry name" value="Malate_synth_C_sf"/>
</dbReference>
<evidence type="ECO:0000259" key="13">
    <source>
        <dbReference type="Pfam" id="PF01274"/>
    </source>
</evidence>
<comment type="function">
    <text evidence="10">Involved in the glycolate utilization. Catalyzes the condensation and subsequent hydrolysis of acetyl-coenzyme A (acetyl-CoA) and glyoxylate to form malate and CoA.</text>
</comment>
<organism evidence="17 18">
    <name type="scientific">Litorisediminicola beolgyonensis</name>
    <dbReference type="NCBI Taxonomy" id="1173614"/>
    <lineage>
        <taxon>Bacteria</taxon>
        <taxon>Pseudomonadati</taxon>
        <taxon>Pseudomonadota</taxon>
        <taxon>Alphaproteobacteria</taxon>
        <taxon>Rhodobacterales</taxon>
        <taxon>Paracoccaceae</taxon>
        <taxon>Litorisediminicola</taxon>
    </lineage>
</organism>
<evidence type="ECO:0000256" key="2">
    <source>
        <dbReference type="ARBA" id="ARBA00022435"/>
    </source>
</evidence>
<evidence type="ECO:0000256" key="12">
    <source>
        <dbReference type="RuleBase" id="RU003572"/>
    </source>
</evidence>
<evidence type="ECO:0000256" key="6">
    <source>
        <dbReference type="ARBA" id="ARBA00022723"/>
    </source>
</evidence>
<dbReference type="InterPro" id="IPR048355">
    <property type="entry name" value="MS_C"/>
</dbReference>
<sequence length="716" mass="78648">MSDRIDRNGLQVAPELLSFLETEALPGTGVEPEAFWSALSELAHGRAARNAELLGIRESLQKQIDDWHLKRRNQPHDHAAYRGFLEEIGYLLPEGEAFEIETENTDPEIALVPGPQLVVPITNARYALNAANARWGSLYDGLYGTDAMGTPPPPGGYDRGRGARVVARARVFLDEAFPIEGGSHADARRYHIHKGALLVDDMPLASPEKFIGFRGHPKAPEAVLLRNNGLHVELVFDRTHPIGSRDQCGLADVRLESAVSAIMDCEDSVACVDAEDKAQAYRNWLGLMKGDLSETFEKGGESVTRALSPDLVYTAPDGEGEVRVKGRALMLVRNVGHLMTNPAILLKDGSEIYEGLMDAMITTMIALHDLKKTEGPRNSVCGSVYVVKPKMHGPEEVAFTDAIFSEVEMALGLPANTVKIGIMDEERRTSVNLKECIRAAKSRVAFINTGFLDRTGDEIHTSMEAGPFSRKDFIKRKAWIGGYENRNVDIGLECGLSGKAQIGKGMWAMPDKMAAMLEAKIEHPKAGANCAWVPSPTAATLHALHYHRVDVMAVQERLRKGGRRAHVDTLLDIPLATFQAWTDAEITREVENNAQGILGYVVRWIDQGVGCSKVPDINDVGLMEDRATCRISAQHIANWLHHGVISEDETRAILERMAKVVDGQNEGDPAYRPMAPDFDGIAFQAASELVFEGRAQPSGYTEPVLHRRRLELKAAS</sequence>
<keyword evidence="8 10" id="KW-0558">Oxidation</keyword>
<feature type="modified residue" description="Cysteine sulfenic acid (-SOH)" evidence="10">
    <location>
        <position position="611"/>
    </location>
</feature>
<gene>
    <name evidence="10" type="primary">glcB</name>
    <name evidence="17" type="ORF">ACFQ4E_08090</name>
</gene>
<evidence type="ECO:0000256" key="8">
    <source>
        <dbReference type="ARBA" id="ARBA00023097"/>
    </source>
</evidence>
<dbReference type="EC" id="2.3.3.9" evidence="10 11"/>
<comment type="cofactor">
    <cofactor evidence="1 10">
        <name>Mg(2+)</name>
        <dbReference type="ChEBI" id="CHEBI:18420"/>
    </cofactor>
</comment>
<keyword evidence="7 10" id="KW-0460">Magnesium</keyword>
<feature type="binding site" evidence="10">
    <location>
        <position position="305"/>
    </location>
    <ligand>
        <name>acetyl-CoA</name>
        <dbReference type="ChEBI" id="CHEBI:57288"/>
    </ligand>
</feature>
<dbReference type="NCBIfam" id="NF002825">
    <property type="entry name" value="PRK02999.1"/>
    <property type="match status" value="1"/>
</dbReference>
<keyword evidence="4 10" id="KW-0816">Tricarboxylic acid cycle</keyword>
<reference evidence="18" key="1">
    <citation type="journal article" date="2019" name="Int. J. Syst. Evol. Microbiol.">
        <title>The Global Catalogue of Microorganisms (GCM) 10K type strain sequencing project: providing services to taxonomists for standard genome sequencing and annotation.</title>
        <authorList>
            <consortium name="The Broad Institute Genomics Platform"/>
            <consortium name="The Broad Institute Genome Sequencing Center for Infectious Disease"/>
            <person name="Wu L."/>
            <person name="Ma J."/>
        </authorList>
    </citation>
    <scope>NUCLEOTIDE SEQUENCE [LARGE SCALE GENOMIC DNA]</scope>
    <source>
        <strain evidence="18">CCUG 62953</strain>
    </source>
</reference>
<protein>
    <recommendedName>
        <fullName evidence="10 11">Malate synthase G</fullName>
        <ecNumber evidence="10 11">2.3.3.9</ecNumber>
    </recommendedName>
</protein>
<feature type="domain" description="Malate synthase N-terminal" evidence="14">
    <location>
        <begin position="17"/>
        <end position="71"/>
    </location>
</feature>
<dbReference type="Pfam" id="PF20656">
    <property type="entry name" value="MS_N"/>
    <property type="match status" value="1"/>
</dbReference>
<feature type="domain" description="Malate synthase TIM barrel" evidence="13">
    <location>
        <begin position="330"/>
        <end position="565"/>
    </location>
</feature>
<comment type="similarity">
    <text evidence="10 12">Belongs to the malate synthase family. GlcB subfamily.</text>
</comment>
<feature type="domain" description="Malate synthase G alpha-beta insertion" evidence="15">
    <location>
        <begin position="157"/>
        <end position="227"/>
    </location>
</feature>
<accession>A0ABW3ZH70</accession>
<feature type="binding site" evidence="10">
    <location>
        <position position="425"/>
    </location>
    <ligand>
        <name>glyoxylate</name>
        <dbReference type="ChEBI" id="CHEBI:36655"/>
    </ligand>
</feature>
<feature type="active site" description="Proton donor" evidence="10">
    <location>
        <position position="625"/>
    </location>
</feature>
<dbReference type="Pfam" id="PF20659">
    <property type="entry name" value="MS_C"/>
    <property type="match status" value="1"/>
</dbReference>
<dbReference type="Proteomes" id="UP001597135">
    <property type="component" value="Unassembled WGS sequence"/>
</dbReference>
<evidence type="ECO:0000256" key="11">
    <source>
        <dbReference type="NCBIfam" id="TIGR01345"/>
    </source>
</evidence>
<feature type="binding site" evidence="10">
    <location>
        <position position="534"/>
    </location>
    <ligand>
        <name>acetyl-CoA</name>
        <dbReference type="ChEBI" id="CHEBI:57288"/>
    </ligand>
</feature>
<dbReference type="Gene3D" id="3.20.20.360">
    <property type="entry name" value="Malate synthase, domain 3"/>
    <property type="match status" value="2"/>
</dbReference>
<feature type="binding site" evidence="10">
    <location>
        <position position="333"/>
    </location>
    <ligand>
        <name>glyoxylate</name>
        <dbReference type="ChEBI" id="CHEBI:36655"/>
    </ligand>
</feature>
<evidence type="ECO:0000259" key="16">
    <source>
        <dbReference type="Pfam" id="PF20659"/>
    </source>
</evidence>
<feature type="binding site" evidence="10">
    <location>
        <position position="118"/>
    </location>
    <ligand>
        <name>acetyl-CoA</name>
        <dbReference type="ChEBI" id="CHEBI:57288"/>
    </ligand>
</feature>
<evidence type="ECO:0000256" key="7">
    <source>
        <dbReference type="ARBA" id="ARBA00022842"/>
    </source>
</evidence>
<keyword evidence="5 10" id="KW-0808">Transferase</keyword>
<dbReference type="PANTHER" id="PTHR42739:SF1">
    <property type="entry name" value="MALATE SYNTHASE G"/>
    <property type="match status" value="1"/>
</dbReference>
<evidence type="ECO:0000256" key="3">
    <source>
        <dbReference type="ARBA" id="ARBA00022490"/>
    </source>
</evidence>
<feature type="binding site" evidence="10">
    <location>
        <position position="425"/>
    </location>
    <ligand>
        <name>Mg(2+)</name>
        <dbReference type="ChEBI" id="CHEBI:18420"/>
    </ligand>
</feature>